<keyword evidence="2" id="KW-0251">Elongation factor</keyword>
<evidence type="ECO:0000259" key="5">
    <source>
        <dbReference type="SMART" id="SM00888"/>
    </source>
</evidence>
<gene>
    <name evidence="6" type="ORF">ASEP1449_LOCUS15253</name>
    <name evidence="7" type="ORF">ASEP1449_LOCUS15254</name>
</gene>
<dbReference type="GO" id="GO:0005829">
    <property type="term" value="C:cytosol"/>
    <property type="evidence" value="ECO:0007669"/>
    <property type="project" value="TreeGrafter"/>
</dbReference>
<organism evidence="6">
    <name type="scientific">Attheya septentrionalis</name>
    <dbReference type="NCBI Taxonomy" id="420275"/>
    <lineage>
        <taxon>Eukaryota</taxon>
        <taxon>Sar</taxon>
        <taxon>Stramenopiles</taxon>
        <taxon>Ochrophyta</taxon>
        <taxon>Bacillariophyta</taxon>
        <taxon>Coscinodiscophyceae</taxon>
        <taxon>Chaetocerotophycidae</taxon>
        <taxon>Chaetocerotales</taxon>
        <taxon>Attheyaceae</taxon>
        <taxon>Attheya</taxon>
    </lineage>
</organism>
<reference evidence="6" key="1">
    <citation type="submission" date="2021-01" db="EMBL/GenBank/DDBJ databases">
        <authorList>
            <person name="Corre E."/>
            <person name="Pelletier E."/>
            <person name="Niang G."/>
            <person name="Scheremetjew M."/>
            <person name="Finn R."/>
            <person name="Kale V."/>
            <person name="Holt S."/>
            <person name="Cochrane G."/>
            <person name="Meng A."/>
            <person name="Brown T."/>
            <person name="Cohen L."/>
        </authorList>
    </citation>
    <scope>NUCLEOTIDE SEQUENCE</scope>
    <source>
        <strain evidence="6">CCMP2084</strain>
    </source>
</reference>
<dbReference type="GO" id="GO:0005853">
    <property type="term" value="C:eukaryotic translation elongation factor 1 complex"/>
    <property type="evidence" value="ECO:0007669"/>
    <property type="project" value="InterPro"/>
</dbReference>
<dbReference type="InterPro" id="IPR014717">
    <property type="entry name" value="Transl_elong_EF1B/ribsomal_bS6"/>
</dbReference>
<dbReference type="GO" id="GO:0005085">
    <property type="term" value="F:guanyl-nucleotide exchange factor activity"/>
    <property type="evidence" value="ECO:0007669"/>
    <property type="project" value="TreeGrafter"/>
</dbReference>
<evidence type="ECO:0000256" key="2">
    <source>
        <dbReference type="ARBA" id="ARBA00022768"/>
    </source>
</evidence>
<dbReference type="GO" id="GO:0003746">
    <property type="term" value="F:translation elongation factor activity"/>
    <property type="evidence" value="ECO:0007669"/>
    <property type="project" value="UniProtKB-KW"/>
</dbReference>
<dbReference type="Pfam" id="PF00736">
    <property type="entry name" value="EF1_GNE"/>
    <property type="match status" value="1"/>
</dbReference>
<dbReference type="InterPro" id="IPR014038">
    <property type="entry name" value="EF1B_bsu/dsu_GNE"/>
</dbReference>
<dbReference type="CDD" id="cd00292">
    <property type="entry name" value="EF1B"/>
    <property type="match status" value="1"/>
</dbReference>
<dbReference type="InterPro" id="IPR036219">
    <property type="entry name" value="eEF-1beta-like_sf"/>
</dbReference>
<comment type="similarity">
    <text evidence="1">Belongs to the EF-1-beta/EF-1-delta family.</text>
</comment>
<evidence type="ECO:0000313" key="6">
    <source>
        <dbReference type="EMBL" id="CAD9823419.1"/>
    </source>
</evidence>
<name>A0A6T7JB83_9STRA</name>
<accession>A0A6T7JB83</accession>
<proteinExistence type="inferred from homology"/>
<feature type="compositionally biased region" description="Acidic residues" evidence="4">
    <location>
        <begin position="88"/>
        <end position="106"/>
    </location>
</feature>
<evidence type="ECO:0000313" key="7">
    <source>
        <dbReference type="EMBL" id="CAD9823420.1"/>
    </source>
</evidence>
<dbReference type="PANTHER" id="PTHR11595:SF21">
    <property type="entry name" value="ELONGATION FACTOR 1-BETA"/>
    <property type="match status" value="1"/>
</dbReference>
<dbReference type="SMART" id="SM00888">
    <property type="entry name" value="EF1_GNE"/>
    <property type="match status" value="1"/>
</dbReference>
<evidence type="ECO:0000256" key="1">
    <source>
        <dbReference type="ARBA" id="ARBA00007411"/>
    </source>
</evidence>
<dbReference type="EMBL" id="HBHQ01022550">
    <property type="protein sequence ID" value="CAD9823420.1"/>
    <property type="molecule type" value="Transcribed_RNA"/>
</dbReference>
<sequence>MAGPKFDVSTPKGLAAFSGFMGSKSYVEGWQFSDADSEYFGKFTSCPEAATYPHAFRWYIHIAALQGVRGLSFSAPAAAAEAPAKGGDDDDDFDVFGDDDEEDDEPKESRKEMLARYKKDAEERLAKKEATQRTLVGIEIKPWDTEQDLLALWKKITTETVVMDGLRWGETCHLADVAFGIKKIVTTFVMGVSQSSQTVQDMIEAMEDEVQSVEITSMNVL</sequence>
<feature type="domain" description="Translation elongation factor EF1B beta/delta subunit guanine nucleotide exchange" evidence="5">
    <location>
        <begin position="133"/>
        <end position="221"/>
    </location>
</feature>
<protein>
    <recommendedName>
        <fullName evidence="5">Translation elongation factor EF1B beta/delta subunit guanine nucleotide exchange domain-containing protein</fullName>
    </recommendedName>
</protein>
<dbReference type="EMBL" id="HBHQ01022549">
    <property type="protein sequence ID" value="CAD9823419.1"/>
    <property type="molecule type" value="Transcribed_RNA"/>
</dbReference>
<dbReference type="Gene3D" id="3.30.70.60">
    <property type="match status" value="1"/>
</dbReference>
<dbReference type="PANTHER" id="PTHR11595">
    <property type="entry name" value="EF-HAND AND COILED-COIL DOMAIN-CONTAINING FAMILY MEMBER"/>
    <property type="match status" value="1"/>
</dbReference>
<feature type="region of interest" description="Disordered" evidence="4">
    <location>
        <begin position="81"/>
        <end position="111"/>
    </location>
</feature>
<keyword evidence="3" id="KW-0648">Protein biosynthesis</keyword>
<evidence type="ECO:0000256" key="4">
    <source>
        <dbReference type="SAM" id="MobiDB-lite"/>
    </source>
</evidence>
<evidence type="ECO:0000256" key="3">
    <source>
        <dbReference type="ARBA" id="ARBA00022917"/>
    </source>
</evidence>
<dbReference type="InterPro" id="IPR049720">
    <property type="entry name" value="EF1B_bsu/dsu"/>
</dbReference>
<dbReference type="AlphaFoldDB" id="A0A6T7JB83"/>
<dbReference type="SUPFAM" id="SSF54984">
    <property type="entry name" value="eEF-1beta-like"/>
    <property type="match status" value="1"/>
</dbReference>